<proteinExistence type="predicted"/>
<dbReference type="Proteomes" id="UP000231267">
    <property type="component" value="Unassembled WGS sequence"/>
</dbReference>
<evidence type="ECO:0000256" key="1">
    <source>
        <dbReference type="SAM" id="Phobius"/>
    </source>
</evidence>
<organism evidence="2 3">
    <name type="scientific">Candidatus Taenaricola geysiri</name>
    <dbReference type="NCBI Taxonomy" id="1974752"/>
    <lineage>
        <taxon>Bacteria</taxon>
        <taxon>Pseudomonadati</taxon>
        <taxon>Candidatus Omnitrophota</taxon>
        <taxon>Candidatus Taenaricola</taxon>
    </lineage>
</organism>
<comment type="caution">
    <text evidence="2">The sequence shown here is derived from an EMBL/GenBank/DDBJ whole genome shotgun (WGS) entry which is preliminary data.</text>
</comment>
<keyword evidence="1" id="KW-1133">Transmembrane helix</keyword>
<name>A0A2J0LFF5_9BACT</name>
<dbReference type="EMBL" id="PFGP01000131">
    <property type="protein sequence ID" value="PIW65949.1"/>
    <property type="molecule type" value="Genomic_DNA"/>
</dbReference>
<sequence>MDKCPNDNILADYIAGNPANKKDIEKHLSDCKACLEKVSSALKIGTLYNENKLPAAEPAITEKTKEMLSKQIRPVSKHGKNKNLWLAATIIAFITSFIFPRYFLQCLVATILLGIKWIAESENIRTMILVLDSWRKHENSRDDEIAHRLNKRNNTLLK</sequence>
<dbReference type="AlphaFoldDB" id="A0A2J0LFF5"/>
<reference evidence="2 3" key="1">
    <citation type="submission" date="2017-09" db="EMBL/GenBank/DDBJ databases">
        <title>Depth-based differentiation of microbial function through sediment-hosted aquifers and enrichment of novel symbionts in the deep terrestrial subsurface.</title>
        <authorList>
            <person name="Probst A.J."/>
            <person name="Ladd B."/>
            <person name="Jarett J.K."/>
            <person name="Geller-Mcgrath D.E."/>
            <person name="Sieber C.M."/>
            <person name="Emerson J.B."/>
            <person name="Anantharaman K."/>
            <person name="Thomas B.C."/>
            <person name="Malmstrom R."/>
            <person name="Stieglmeier M."/>
            <person name="Klingl A."/>
            <person name="Woyke T."/>
            <person name="Ryan C.M."/>
            <person name="Banfield J.F."/>
        </authorList>
    </citation>
    <scope>NUCLEOTIDE SEQUENCE [LARGE SCALE GENOMIC DNA]</scope>
    <source>
        <strain evidence="2">CG12_big_fil_rev_8_21_14_0_65_43_15</strain>
    </source>
</reference>
<evidence type="ECO:0000313" key="2">
    <source>
        <dbReference type="EMBL" id="PIW65949.1"/>
    </source>
</evidence>
<accession>A0A2J0LFF5</accession>
<protein>
    <recommendedName>
        <fullName evidence="4">Zinc-finger domain-containing protein</fullName>
    </recommendedName>
</protein>
<feature type="transmembrane region" description="Helical" evidence="1">
    <location>
        <begin position="83"/>
        <end position="103"/>
    </location>
</feature>
<evidence type="ECO:0000313" key="3">
    <source>
        <dbReference type="Proteomes" id="UP000231267"/>
    </source>
</evidence>
<keyword evidence="1" id="KW-0472">Membrane</keyword>
<gene>
    <name evidence="2" type="ORF">COW11_05880</name>
</gene>
<keyword evidence="1" id="KW-0812">Transmembrane</keyword>
<evidence type="ECO:0008006" key="4">
    <source>
        <dbReference type="Google" id="ProtNLM"/>
    </source>
</evidence>